<dbReference type="AlphaFoldDB" id="L0AZA2"/>
<feature type="chain" id="PRO_5003939965" evidence="3">
    <location>
        <begin position="22"/>
        <end position="174"/>
    </location>
</feature>
<protein>
    <submittedName>
        <fullName evidence="4">DNA-binding protein HU domain-containing protein</fullName>
    </submittedName>
</protein>
<sequence>MRSFTAYKLFVVLNILAVTCGQYSSSSIVGISYHVPQKAGFLTNTPPSFTSQVKRHAATYAGSSNVKETVTKRQLITEVAETLNKTQKEVGAVVDEFIKSITKHLGENSEVSISKFGVFHNSLRGERRMRNLQTGEIFMAKPVYVPNLRFSDTLKSEINDKLKGKKQRFTNYTY</sequence>
<dbReference type="GeneID" id="15806290"/>
<reference evidence="4 5" key="1">
    <citation type="journal article" date="2012" name="BMC Genomics">
        <title>Comparative genomic analysis and phylogenetic position of Theileria equi.</title>
        <authorList>
            <person name="Kappmeyer L.S."/>
            <person name="Thiagarajan M."/>
            <person name="Herndon D.R."/>
            <person name="Ramsay J.D."/>
            <person name="Caler E."/>
            <person name="Djikeng A."/>
            <person name="Gillespie J.J."/>
            <person name="Lau A.O."/>
            <person name="Roalson E.H."/>
            <person name="Silva J.C."/>
            <person name="Silva M.G."/>
            <person name="Suarez C.E."/>
            <person name="Ueti M.W."/>
            <person name="Nene V.M."/>
            <person name="Mealey R.H."/>
            <person name="Knowles D.P."/>
            <person name="Brayton K.A."/>
        </authorList>
    </citation>
    <scope>NUCLEOTIDE SEQUENCE [LARGE SCALE GENOMIC DNA]</scope>
    <source>
        <strain evidence="4 5">WA</strain>
    </source>
</reference>
<dbReference type="CDD" id="cd13832">
    <property type="entry name" value="IHF"/>
    <property type="match status" value="1"/>
</dbReference>
<dbReference type="SMART" id="SM00411">
    <property type="entry name" value="BHL"/>
    <property type="match status" value="1"/>
</dbReference>
<comment type="similarity">
    <text evidence="2">Belongs to the bacterial histone-like protein family.</text>
</comment>
<dbReference type="PANTHER" id="PTHR33175:SF3">
    <property type="entry name" value="DNA-BINDING PROTEIN HU-BETA"/>
    <property type="match status" value="1"/>
</dbReference>
<feature type="signal peptide" evidence="3">
    <location>
        <begin position="1"/>
        <end position="21"/>
    </location>
</feature>
<dbReference type="STRING" id="1537102.L0AZA2"/>
<dbReference type="RefSeq" id="XP_004830568.1">
    <property type="nucleotide sequence ID" value="XM_004830511.1"/>
</dbReference>
<evidence type="ECO:0000256" key="1">
    <source>
        <dbReference type="ARBA" id="ARBA00023125"/>
    </source>
</evidence>
<dbReference type="SUPFAM" id="SSF47729">
    <property type="entry name" value="IHF-like DNA-binding proteins"/>
    <property type="match status" value="1"/>
</dbReference>
<keyword evidence="1 4" id="KW-0238">DNA-binding</keyword>
<gene>
    <name evidence="4" type="ORF">BEWA_003100</name>
</gene>
<evidence type="ECO:0000256" key="3">
    <source>
        <dbReference type="SAM" id="SignalP"/>
    </source>
</evidence>
<name>L0AZA2_THEEQ</name>
<dbReference type="EMBL" id="CP001670">
    <property type="protein sequence ID" value="AFZ80902.1"/>
    <property type="molecule type" value="Genomic_DNA"/>
</dbReference>
<dbReference type="eggNOG" id="ENOG502SFHI">
    <property type="taxonomic scope" value="Eukaryota"/>
</dbReference>
<dbReference type="OrthoDB" id="365662at2759"/>
<dbReference type="GO" id="GO:0030527">
    <property type="term" value="F:structural constituent of chromatin"/>
    <property type="evidence" value="ECO:0007669"/>
    <property type="project" value="InterPro"/>
</dbReference>
<keyword evidence="3" id="KW-0732">Signal</keyword>
<dbReference type="Gene3D" id="4.10.520.10">
    <property type="entry name" value="IHF-like DNA-binding proteins"/>
    <property type="match status" value="1"/>
</dbReference>
<dbReference type="InterPro" id="IPR000119">
    <property type="entry name" value="Hist_DNA-bd"/>
</dbReference>
<dbReference type="KEGG" id="beq:BEWA_003100"/>
<dbReference type="Proteomes" id="UP000031512">
    <property type="component" value="Chromosome 3"/>
</dbReference>
<dbReference type="VEuPathDB" id="PiroplasmaDB:BEWA_003100"/>
<evidence type="ECO:0000313" key="5">
    <source>
        <dbReference type="Proteomes" id="UP000031512"/>
    </source>
</evidence>
<dbReference type="InterPro" id="IPR010992">
    <property type="entry name" value="IHF-like_DNA-bd_dom_sf"/>
</dbReference>
<accession>L0AZA2</accession>
<dbReference type="GO" id="GO:0003677">
    <property type="term" value="F:DNA binding"/>
    <property type="evidence" value="ECO:0007669"/>
    <property type="project" value="UniProtKB-KW"/>
</dbReference>
<dbReference type="Pfam" id="PF00216">
    <property type="entry name" value="Bac_DNA_binding"/>
    <property type="match status" value="1"/>
</dbReference>
<evidence type="ECO:0000256" key="2">
    <source>
        <dbReference type="RuleBase" id="RU003939"/>
    </source>
</evidence>
<evidence type="ECO:0000313" key="4">
    <source>
        <dbReference type="EMBL" id="AFZ80902.1"/>
    </source>
</evidence>
<organism evidence="4 5">
    <name type="scientific">Theileria equi strain WA</name>
    <dbReference type="NCBI Taxonomy" id="1537102"/>
    <lineage>
        <taxon>Eukaryota</taxon>
        <taxon>Sar</taxon>
        <taxon>Alveolata</taxon>
        <taxon>Apicomplexa</taxon>
        <taxon>Aconoidasida</taxon>
        <taxon>Piroplasmida</taxon>
        <taxon>Theileriidae</taxon>
        <taxon>Theileria</taxon>
    </lineage>
</organism>
<dbReference type="PANTHER" id="PTHR33175">
    <property type="entry name" value="DNA-BINDING PROTEIN HU"/>
    <property type="match status" value="1"/>
</dbReference>
<proteinExistence type="inferred from homology"/>
<keyword evidence="5" id="KW-1185">Reference proteome</keyword>